<evidence type="ECO:0000313" key="2">
    <source>
        <dbReference type="EMBL" id="KAJ1123578.1"/>
    </source>
</evidence>
<gene>
    <name evidence="2" type="ORF">NDU88_002046</name>
</gene>
<sequence length="80" mass="9135">MAIIEVQDNQSILFIQSMAANQLKRERDDGDGGEDTEEDGDWKEGVWREENGEQEDRGDKEESAEEEAETGVWRTSLEDT</sequence>
<dbReference type="EMBL" id="JANPWB010000011">
    <property type="protein sequence ID" value="KAJ1123578.1"/>
    <property type="molecule type" value="Genomic_DNA"/>
</dbReference>
<comment type="caution">
    <text evidence="2">The sequence shown here is derived from an EMBL/GenBank/DDBJ whole genome shotgun (WGS) entry which is preliminary data.</text>
</comment>
<feature type="compositionally biased region" description="Acidic residues" evidence="1">
    <location>
        <begin position="31"/>
        <end position="41"/>
    </location>
</feature>
<accession>A0AAV7P5L0</accession>
<evidence type="ECO:0000256" key="1">
    <source>
        <dbReference type="SAM" id="MobiDB-lite"/>
    </source>
</evidence>
<proteinExistence type="predicted"/>
<organism evidence="2 3">
    <name type="scientific">Pleurodeles waltl</name>
    <name type="common">Iberian ribbed newt</name>
    <dbReference type="NCBI Taxonomy" id="8319"/>
    <lineage>
        <taxon>Eukaryota</taxon>
        <taxon>Metazoa</taxon>
        <taxon>Chordata</taxon>
        <taxon>Craniata</taxon>
        <taxon>Vertebrata</taxon>
        <taxon>Euteleostomi</taxon>
        <taxon>Amphibia</taxon>
        <taxon>Batrachia</taxon>
        <taxon>Caudata</taxon>
        <taxon>Salamandroidea</taxon>
        <taxon>Salamandridae</taxon>
        <taxon>Pleurodelinae</taxon>
        <taxon>Pleurodeles</taxon>
    </lineage>
</organism>
<dbReference type="AlphaFoldDB" id="A0AAV7P5L0"/>
<evidence type="ECO:0000313" key="3">
    <source>
        <dbReference type="Proteomes" id="UP001066276"/>
    </source>
</evidence>
<feature type="compositionally biased region" description="Basic and acidic residues" evidence="1">
    <location>
        <begin position="42"/>
        <end position="61"/>
    </location>
</feature>
<feature type="region of interest" description="Disordered" evidence="1">
    <location>
        <begin position="23"/>
        <end position="80"/>
    </location>
</feature>
<dbReference type="Proteomes" id="UP001066276">
    <property type="component" value="Chromosome 7"/>
</dbReference>
<keyword evidence="3" id="KW-1185">Reference proteome</keyword>
<reference evidence="2" key="1">
    <citation type="journal article" date="2022" name="bioRxiv">
        <title>Sequencing and chromosome-scale assembly of the giantPleurodeles waltlgenome.</title>
        <authorList>
            <person name="Brown T."/>
            <person name="Elewa A."/>
            <person name="Iarovenko S."/>
            <person name="Subramanian E."/>
            <person name="Araus A.J."/>
            <person name="Petzold A."/>
            <person name="Susuki M."/>
            <person name="Suzuki K.-i.T."/>
            <person name="Hayashi T."/>
            <person name="Toyoda A."/>
            <person name="Oliveira C."/>
            <person name="Osipova E."/>
            <person name="Leigh N.D."/>
            <person name="Simon A."/>
            <person name="Yun M.H."/>
        </authorList>
    </citation>
    <scope>NUCLEOTIDE SEQUENCE</scope>
    <source>
        <strain evidence="2">20211129_DDA</strain>
        <tissue evidence="2">Liver</tissue>
    </source>
</reference>
<protein>
    <submittedName>
        <fullName evidence="2">Uncharacterized protein</fullName>
    </submittedName>
</protein>
<name>A0AAV7P5L0_PLEWA</name>